<name>A0A3B0ML16_THEAN</name>
<evidence type="ECO:0000256" key="6">
    <source>
        <dbReference type="ARBA" id="ARBA00023242"/>
    </source>
</evidence>
<feature type="coiled-coil region" evidence="7">
    <location>
        <begin position="137"/>
        <end position="200"/>
    </location>
</feature>
<dbReference type="AlphaFoldDB" id="A0A3B0ML16"/>
<proteinExistence type="inferred from homology"/>
<keyword evidence="3" id="KW-0507">mRNA processing</keyword>
<evidence type="ECO:0000256" key="1">
    <source>
        <dbReference type="ARBA" id="ARBA00004123"/>
    </source>
</evidence>
<evidence type="ECO:0000256" key="3">
    <source>
        <dbReference type="ARBA" id="ARBA00022664"/>
    </source>
</evidence>
<dbReference type="InterPro" id="IPR008409">
    <property type="entry name" value="SPF27"/>
</dbReference>
<accession>A0A3B0ML16</accession>
<keyword evidence="7" id="KW-0175">Coiled coil</keyword>
<keyword evidence="6" id="KW-0539">Nucleus</keyword>
<dbReference type="GO" id="GO:0008380">
    <property type="term" value="P:RNA splicing"/>
    <property type="evidence" value="ECO:0007669"/>
    <property type="project" value="UniProtKB-KW"/>
</dbReference>
<dbReference type="Pfam" id="PF05700">
    <property type="entry name" value="BCAS2"/>
    <property type="match status" value="1"/>
</dbReference>
<sequence>MNDKLIKDQLYKNNKNYDLVDSLPFVDTVSVELAPKVNDLIADEMKLILEERNCSESELLANYLSDFTHKIVENRNILNDGDGMDFTKYDGLGDDKDLKSKMNHLKMLMEYSQDSLINLELMDRYKESCWLNYLDSLTLLKLRLEKEKNKLDGMLEEVNKRRKLSQIETANKLRSLYQNTQDYNHKNVELLTAIEQLQKNKHVNYDDP</sequence>
<evidence type="ECO:0000256" key="4">
    <source>
        <dbReference type="ARBA" id="ARBA00022728"/>
    </source>
</evidence>
<keyword evidence="5" id="KW-0508">mRNA splicing</keyword>
<evidence type="ECO:0000256" key="2">
    <source>
        <dbReference type="ARBA" id="ARBA00010788"/>
    </source>
</evidence>
<protein>
    <submittedName>
        <fullName evidence="8">Breast carcinoma amplified sequence 2 (BCAS2), putative</fullName>
    </submittedName>
</protein>
<evidence type="ECO:0000256" key="7">
    <source>
        <dbReference type="SAM" id="Coils"/>
    </source>
</evidence>
<comment type="subcellular location">
    <subcellularLocation>
        <location evidence="1">Nucleus</location>
    </subcellularLocation>
</comment>
<dbReference type="GO" id="GO:0000974">
    <property type="term" value="C:Prp19 complex"/>
    <property type="evidence" value="ECO:0007669"/>
    <property type="project" value="TreeGrafter"/>
</dbReference>
<evidence type="ECO:0000256" key="5">
    <source>
        <dbReference type="ARBA" id="ARBA00023187"/>
    </source>
</evidence>
<dbReference type="VEuPathDB" id="PiroplasmaDB:TA14630"/>
<evidence type="ECO:0000313" key="8">
    <source>
        <dbReference type="EMBL" id="SVP90757.1"/>
    </source>
</evidence>
<dbReference type="PANTHER" id="PTHR13296">
    <property type="entry name" value="BCAS2 PROTEIN"/>
    <property type="match status" value="1"/>
</dbReference>
<dbReference type="PANTHER" id="PTHR13296:SF0">
    <property type="entry name" value="PRE-MRNA-SPLICING FACTOR SPF27"/>
    <property type="match status" value="1"/>
</dbReference>
<reference evidence="8" key="1">
    <citation type="submission" date="2018-07" db="EMBL/GenBank/DDBJ databases">
        <authorList>
            <person name="Quirk P.G."/>
            <person name="Krulwich T.A."/>
        </authorList>
    </citation>
    <scope>NUCLEOTIDE SEQUENCE</scope>
    <source>
        <strain evidence="8">Anand</strain>
    </source>
</reference>
<dbReference type="GO" id="GO:0071011">
    <property type="term" value="C:precatalytic spliceosome"/>
    <property type="evidence" value="ECO:0007669"/>
    <property type="project" value="TreeGrafter"/>
</dbReference>
<comment type="similarity">
    <text evidence="2">Belongs to the SPF27 family.</text>
</comment>
<gene>
    <name evidence="8" type="ORF">TAT_000146800</name>
</gene>
<dbReference type="GO" id="GO:0071013">
    <property type="term" value="C:catalytic step 2 spliceosome"/>
    <property type="evidence" value="ECO:0007669"/>
    <property type="project" value="TreeGrafter"/>
</dbReference>
<organism evidence="8">
    <name type="scientific">Theileria annulata</name>
    <dbReference type="NCBI Taxonomy" id="5874"/>
    <lineage>
        <taxon>Eukaryota</taxon>
        <taxon>Sar</taxon>
        <taxon>Alveolata</taxon>
        <taxon>Apicomplexa</taxon>
        <taxon>Aconoidasida</taxon>
        <taxon>Piroplasmida</taxon>
        <taxon>Theileriidae</taxon>
        <taxon>Theileria</taxon>
    </lineage>
</organism>
<keyword evidence="4" id="KW-0747">Spliceosome</keyword>
<dbReference type="GO" id="GO:0006397">
    <property type="term" value="P:mRNA processing"/>
    <property type="evidence" value="ECO:0007669"/>
    <property type="project" value="UniProtKB-KW"/>
</dbReference>
<dbReference type="EMBL" id="UIVT01000002">
    <property type="protein sequence ID" value="SVP90757.1"/>
    <property type="molecule type" value="Genomic_DNA"/>
</dbReference>